<evidence type="ECO:0000313" key="8">
    <source>
        <dbReference type="Proteomes" id="UP000614047"/>
    </source>
</evidence>
<protein>
    <recommendedName>
        <fullName evidence="6">Methyltransferase MycE N-terminal domain-containing protein</fullName>
    </recommendedName>
</protein>
<dbReference type="AlphaFoldDB" id="A0A931GG30"/>
<evidence type="ECO:0000256" key="2">
    <source>
        <dbReference type="ARBA" id="ARBA00022603"/>
    </source>
</evidence>
<dbReference type="Gene3D" id="3.40.50.150">
    <property type="entry name" value="Vaccinia Virus protein VP39"/>
    <property type="match status" value="1"/>
</dbReference>
<dbReference type="GO" id="GO:0032259">
    <property type="term" value="P:methylation"/>
    <property type="evidence" value="ECO:0007669"/>
    <property type="project" value="UniProtKB-KW"/>
</dbReference>
<evidence type="ECO:0000256" key="3">
    <source>
        <dbReference type="ARBA" id="ARBA00022679"/>
    </source>
</evidence>
<dbReference type="Gene3D" id="3.30.1050.30">
    <property type="match status" value="1"/>
</dbReference>
<evidence type="ECO:0000259" key="6">
    <source>
        <dbReference type="Pfam" id="PF17843"/>
    </source>
</evidence>
<accession>A0A931GG30</accession>
<dbReference type="GO" id="GO:0017000">
    <property type="term" value="P:antibiotic biosynthetic process"/>
    <property type="evidence" value="ECO:0007669"/>
    <property type="project" value="UniProtKB-KW"/>
</dbReference>
<comment type="caution">
    <text evidence="7">The sequence shown here is derived from an EMBL/GenBank/DDBJ whole genome shotgun (WGS) entry which is preliminary data.</text>
</comment>
<dbReference type="SUPFAM" id="SSF53335">
    <property type="entry name" value="S-adenosyl-L-methionine-dependent methyltransferases"/>
    <property type="match status" value="1"/>
</dbReference>
<keyword evidence="8" id="KW-1185">Reference proteome</keyword>
<evidence type="ECO:0000313" key="7">
    <source>
        <dbReference type="EMBL" id="MBG6085953.1"/>
    </source>
</evidence>
<keyword evidence="3" id="KW-0808">Transferase</keyword>
<evidence type="ECO:0000256" key="1">
    <source>
        <dbReference type="ARBA" id="ARBA00004792"/>
    </source>
</evidence>
<dbReference type="InterPro" id="IPR029063">
    <property type="entry name" value="SAM-dependent_MTases_sf"/>
</dbReference>
<evidence type="ECO:0000256" key="5">
    <source>
        <dbReference type="ARBA" id="ARBA00023194"/>
    </source>
</evidence>
<reference evidence="7" key="1">
    <citation type="submission" date="2020-11" db="EMBL/GenBank/DDBJ databases">
        <title>Sequencing the genomes of 1000 actinobacteria strains.</title>
        <authorList>
            <person name="Klenk H.-P."/>
        </authorList>
    </citation>
    <scope>NUCLEOTIDE SEQUENCE</scope>
    <source>
        <strain evidence="7">DSM 43175</strain>
    </source>
</reference>
<feature type="domain" description="Methyltransferase MycE N-terminal" evidence="6">
    <location>
        <begin position="14"/>
        <end position="119"/>
    </location>
</feature>
<gene>
    <name evidence="7" type="ORF">IW256_000066</name>
</gene>
<keyword evidence="4" id="KW-0949">S-adenosyl-L-methionine</keyword>
<comment type="pathway">
    <text evidence="1">Antibiotic biosynthesis.</text>
</comment>
<dbReference type="RefSeq" id="WP_197009018.1">
    <property type="nucleotide sequence ID" value="NZ_BAABES010000014.1"/>
</dbReference>
<dbReference type="EMBL" id="JADOUA010000001">
    <property type="protein sequence ID" value="MBG6085953.1"/>
    <property type="molecule type" value="Genomic_DNA"/>
</dbReference>
<dbReference type="Pfam" id="PF17843">
    <property type="entry name" value="MycE_N"/>
    <property type="match status" value="1"/>
</dbReference>
<organism evidence="7 8">
    <name type="scientific">Actinomadura viridis</name>
    <dbReference type="NCBI Taxonomy" id="58110"/>
    <lineage>
        <taxon>Bacteria</taxon>
        <taxon>Bacillati</taxon>
        <taxon>Actinomycetota</taxon>
        <taxon>Actinomycetes</taxon>
        <taxon>Streptosporangiales</taxon>
        <taxon>Thermomonosporaceae</taxon>
        <taxon>Actinomadura</taxon>
    </lineage>
</organism>
<dbReference type="InterPro" id="IPR040800">
    <property type="entry name" value="MycE_N"/>
</dbReference>
<keyword evidence="5" id="KW-0045">Antibiotic biosynthesis</keyword>
<dbReference type="GO" id="GO:0008168">
    <property type="term" value="F:methyltransferase activity"/>
    <property type="evidence" value="ECO:0007669"/>
    <property type="project" value="UniProtKB-KW"/>
</dbReference>
<name>A0A931GG30_9ACTN</name>
<dbReference type="Proteomes" id="UP000614047">
    <property type="component" value="Unassembled WGS sequence"/>
</dbReference>
<keyword evidence="2" id="KW-0489">Methyltransferase</keyword>
<evidence type="ECO:0000256" key="4">
    <source>
        <dbReference type="ARBA" id="ARBA00022691"/>
    </source>
</evidence>
<proteinExistence type="predicted"/>
<sequence>MEQVRADRLDEEMEELLGAAGGSERVLERAIGRRGPDRVAAEAVAEIAFRCAPPSGCRGDVRVGVTLTHGPAAYGHLFRLSDGAPVKVSEGVPENVEMRLEARLTDVVRELYGPASGRSLGVFRAELLPALRRDAGAAAGSPDAGWEGCRRIAAATNVIVNAVSDRAPALDRLALRHPTDKWGGIHWFTPHYERHLGPLRDQVVRVLEIGIGGYDDLGESGGSLKMWKHFFGRGLIYGVDLFDKSQCDEPRVRTLRGDQNDPDFLRRLGEELGPFDVVIDDGSHINEHMRTSFRELYPYLRNGGYYVIEDLWTSYCPGYGGDETPGRRDEATAVGLVKELVDAVQHEEIPEPGARLRETGRSLLGVHMYHNIAFLEKGVNEQGGVPPWVGRAPFWGEAPD</sequence>